<name>A0A9P7KN42_9HYPO</name>
<dbReference type="Proteomes" id="UP000782241">
    <property type="component" value="Unassembled WGS sequence"/>
</dbReference>
<feature type="transmembrane region" description="Helical" evidence="1">
    <location>
        <begin position="298"/>
        <end position="321"/>
    </location>
</feature>
<sequence>MSSTTRAIAQVAGNAERAAATKLRNQELGKRTLYLKVSRAPVSFNERRSILRALEQHGPVEFFKLMPGQASLFVSVMKDSEGVVKAVSSSPITVNVPTSTTEPTSLVHMKGMAAQFEHQESLKSQSTEFVVDVTESPKYKHQGSSNSLLNRVWPKFVEKDRSFASTTLQHSLPDSIAAGGLRHWNVDFGKEATKDSKMVESHHFTMGLGRFIHHIGAFFLLAATVMLVVVSISAPVVNDIALLKVESGSSRVNFGTFGYCLTRSNGGDSCTKARIGYDPSDAVPGTNFSEAGSGAAKALTYVMVLHPVGAGLCFIAFLLALGAGVVGSLMSTLVSLLAFFVTIIVLACDFAGLSIVRRRINRDTSASASWSVGIWLVLVAAILSLIGTIAVFVSCCSGRRRRNRESKKMAAYNTSPTRY</sequence>
<gene>
    <name evidence="2" type="ORF">KAF25_004644</name>
</gene>
<feature type="transmembrane region" description="Helical" evidence="1">
    <location>
        <begin position="333"/>
        <end position="353"/>
    </location>
</feature>
<dbReference type="PANTHER" id="PTHR28013">
    <property type="entry name" value="PROTEIN DCV1-RELATED"/>
    <property type="match status" value="1"/>
</dbReference>
<accession>A0A9P7KN42</accession>
<dbReference type="InterPro" id="IPR009571">
    <property type="entry name" value="SUR7/Rim9-like_fungi"/>
</dbReference>
<proteinExistence type="predicted"/>
<dbReference type="GO" id="GO:0005886">
    <property type="term" value="C:plasma membrane"/>
    <property type="evidence" value="ECO:0007669"/>
    <property type="project" value="InterPro"/>
</dbReference>
<keyword evidence="1" id="KW-0472">Membrane</keyword>
<dbReference type="Pfam" id="PF06687">
    <property type="entry name" value="SUR7"/>
    <property type="match status" value="1"/>
</dbReference>
<evidence type="ECO:0000313" key="2">
    <source>
        <dbReference type="EMBL" id="KAG5656368.1"/>
    </source>
</evidence>
<keyword evidence="1" id="KW-1133">Transmembrane helix</keyword>
<protein>
    <submittedName>
        <fullName evidence="2">Uncharacterized protein</fullName>
    </submittedName>
</protein>
<dbReference type="AlphaFoldDB" id="A0A9P7KN42"/>
<evidence type="ECO:0000256" key="1">
    <source>
        <dbReference type="SAM" id="Phobius"/>
    </source>
</evidence>
<organism evidence="2 3">
    <name type="scientific">Fusarium avenaceum</name>
    <dbReference type="NCBI Taxonomy" id="40199"/>
    <lineage>
        <taxon>Eukaryota</taxon>
        <taxon>Fungi</taxon>
        <taxon>Dikarya</taxon>
        <taxon>Ascomycota</taxon>
        <taxon>Pezizomycotina</taxon>
        <taxon>Sordariomycetes</taxon>
        <taxon>Hypocreomycetidae</taxon>
        <taxon>Hypocreales</taxon>
        <taxon>Nectriaceae</taxon>
        <taxon>Fusarium</taxon>
        <taxon>Fusarium tricinctum species complex</taxon>
    </lineage>
</organism>
<dbReference type="InterPro" id="IPR051380">
    <property type="entry name" value="pH-response_reg_palI/RIM9"/>
</dbReference>
<feature type="transmembrane region" description="Helical" evidence="1">
    <location>
        <begin position="373"/>
        <end position="398"/>
    </location>
</feature>
<keyword evidence="1" id="KW-0812">Transmembrane</keyword>
<keyword evidence="3" id="KW-1185">Reference proteome</keyword>
<feature type="transmembrane region" description="Helical" evidence="1">
    <location>
        <begin position="211"/>
        <end position="234"/>
    </location>
</feature>
<reference evidence="2" key="1">
    <citation type="submission" date="2021-04" db="EMBL/GenBank/DDBJ databases">
        <title>Draft genome of Fusarium avenaceum strain F156N33, isolated from an atmospheric sample in Virginia.</title>
        <authorList>
            <person name="Yang S."/>
            <person name="Vinatzer B.A."/>
            <person name="Coleman J."/>
        </authorList>
    </citation>
    <scope>NUCLEOTIDE SEQUENCE</scope>
    <source>
        <strain evidence="2">F156N33</strain>
    </source>
</reference>
<comment type="caution">
    <text evidence="2">The sequence shown here is derived from an EMBL/GenBank/DDBJ whole genome shotgun (WGS) entry which is preliminary data.</text>
</comment>
<dbReference type="EMBL" id="JAGPUO010000022">
    <property type="protein sequence ID" value="KAG5656368.1"/>
    <property type="molecule type" value="Genomic_DNA"/>
</dbReference>
<dbReference type="PANTHER" id="PTHR28013:SF7">
    <property type="entry name" value="PALI-DOMAIN-CONTAINING PROTEIN"/>
    <property type="match status" value="1"/>
</dbReference>
<dbReference type="GO" id="GO:0035838">
    <property type="term" value="C:growing cell tip"/>
    <property type="evidence" value="ECO:0007669"/>
    <property type="project" value="TreeGrafter"/>
</dbReference>
<evidence type="ECO:0000313" key="3">
    <source>
        <dbReference type="Proteomes" id="UP000782241"/>
    </source>
</evidence>
<dbReference type="GO" id="GO:0032153">
    <property type="term" value="C:cell division site"/>
    <property type="evidence" value="ECO:0007669"/>
    <property type="project" value="TreeGrafter"/>
</dbReference>